<feature type="transmembrane region" description="Helical" evidence="2">
    <location>
        <begin position="149"/>
        <end position="167"/>
    </location>
</feature>
<name>A0A485LMQ5_9STRA</name>
<dbReference type="Proteomes" id="UP000332933">
    <property type="component" value="Unassembled WGS sequence"/>
</dbReference>
<accession>A0A485LMQ5</accession>
<feature type="region of interest" description="Disordered" evidence="1">
    <location>
        <begin position="29"/>
        <end position="81"/>
    </location>
</feature>
<evidence type="ECO:0000256" key="1">
    <source>
        <dbReference type="SAM" id="MobiDB-lite"/>
    </source>
</evidence>
<organism evidence="4 5">
    <name type="scientific">Aphanomyces stellatus</name>
    <dbReference type="NCBI Taxonomy" id="120398"/>
    <lineage>
        <taxon>Eukaryota</taxon>
        <taxon>Sar</taxon>
        <taxon>Stramenopiles</taxon>
        <taxon>Oomycota</taxon>
        <taxon>Saprolegniomycetes</taxon>
        <taxon>Saprolegniales</taxon>
        <taxon>Verrucalvaceae</taxon>
        <taxon>Aphanomyces</taxon>
    </lineage>
</organism>
<dbReference type="AlphaFoldDB" id="A0A485LMQ5"/>
<reference evidence="3" key="2">
    <citation type="submission" date="2019-06" db="EMBL/GenBank/DDBJ databases">
        <title>Genomics analysis of Aphanomyces spp. identifies a new class of oomycete effector associated with host adaptation.</title>
        <authorList>
            <person name="Gaulin E."/>
        </authorList>
    </citation>
    <scope>NUCLEOTIDE SEQUENCE</scope>
    <source>
        <strain evidence="3">CBS 578.67</strain>
    </source>
</reference>
<evidence type="ECO:0000313" key="4">
    <source>
        <dbReference type="EMBL" id="VFU00033.1"/>
    </source>
</evidence>
<keyword evidence="2" id="KW-1133">Transmembrane helix</keyword>
<dbReference type="EMBL" id="CAADRA010007293">
    <property type="protein sequence ID" value="VFU00033.1"/>
    <property type="molecule type" value="Genomic_DNA"/>
</dbReference>
<evidence type="ECO:0000313" key="3">
    <source>
        <dbReference type="EMBL" id="KAF0684667.1"/>
    </source>
</evidence>
<evidence type="ECO:0000313" key="5">
    <source>
        <dbReference type="Proteomes" id="UP000332933"/>
    </source>
</evidence>
<keyword evidence="5" id="KW-1185">Reference proteome</keyword>
<evidence type="ECO:0000256" key="2">
    <source>
        <dbReference type="SAM" id="Phobius"/>
    </source>
</evidence>
<protein>
    <submittedName>
        <fullName evidence="4">Aste57867_23387 protein</fullName>
    </submittedName>
</protein>
<sequence length="300" mass="31356">MIMKAFSVFSATTLAPRAPSTTILRTSSAPTIAPALPTTSTAVPPSTTHFRSTSAPTAAPVLPTAPASGAPSTTNFRSTSAPTAAPVLLTTSASRAPSTANLHSTTPTAAPALQTTSASRAPSISFLRSTSAPTTAPALPTPRDDTTTIVVAVVAVVVVLVAGLGLWRRWCSLPAKEPKRTSTVSIAASVGPEPTDSDRAFNEQLERDVNERVAAKLAAAKLAADADAEAAAAEERSTWGASGMWREMGTPTADTCGRCDRAESDYVFVDATSFGMRCRACYDRDVYEDMRRSEENYIES</sequence>
<proteinExistence type="predicted"/>
<keyword evidence="2" id="KW-0472">Membrane</keyword>
<keyword evidence="2" id="KW-0812">Transmembrane</keyword>
<gene>
    <name evidence="4" type="primary">Aste57867_23387</name>
    <name evidence="3" type="ORF">As57867_023316</name>
    <name evidence="4" type="ORF">ASTE57867_23387</name>
</gene>
<reference evidence="4 5" key="1">
    <citation type="submission" date="2019-03" db="EMBL/GenBank/DDBJ databases">
        <authorList>
            <person name="Gaulin E."/>
            <person name="Dumas B."/>
        </authorList>
    </citation>
    <scope>NUCLEOTIDE SEQUENCE [LARGE SCALE GENOMIC DNA]</scope>
    <source>
        <strain evidence="4">CBS 568.67</strain>
    </source>
</reference>
<dbReference type="EMBL" id="VJMH01007267">
    <property type="protein sequence ID" value="KAF0684667.1"/>
    <property type="molecule type" value="Genomic_DNA"/>
</dbReference>
<feature type="compositionally biased region" description="Polar residues" evidence="1">
    <location>
        <begin position="70"/>
        <end position="81"/>
    </location>
</feature>
<feature type="compositionally biased region" description="Low complexity" evidence="1">
    <location>
        <begin position="33"/>
        <end position="68"/>
    </location>
</feature>